<keyword evidence="2" id="KW-0645">Protease</keyword>
<keyword evidence="8" id="KW-1185">Reference proteome</keyword>
<evidence type="ECO:0000256" key="5">
    <source>
        <dbReference type="SAM" id="MobiDB-lite"/>
    </source>
</evidence>
<dbReference type="PANTHER" id="PTHR46915">
    <property type="entry name" value="UBIQUITIN-LIKE PROTEASE 4-RELATED"/>
    <property type="match status" value="1"/>
</dbReference>
<keyword evidence="3" id="KW-0378">Hydrolase</keyword>
<dbReference type="GO" id="GO:0006508">
    <property type="term" value="P:proteolysis"/>
    <property type="evidence" value="ECO:0007669"/>
    <property type="project" value="UniProtKB-KW"/>
</dbReference>
<evidence type="ECO:0000256" key="2">
    <source>
        <dbReference type="ARBA" id="ARBA00022670"/>
    </source>
</evidence>
<dbReference type="InterPro" id="IPR038765">
    <property type="entry name" value="Papain-like_cys_pep_sf"/>
</dbReference>
<reference evidence="7 8" key="1">
    <citation type="journal article" date="2010" name="Nature">
        <title>The Ectocarpus genome and the independent evolution of multicellularity in brown algae.</title>
        <authorList>
            <person name="Cock J.M."/>
            <person name="Sterck L."/>
            <person name="Rouze P."/>
            <person name="Scornet D."/>
            <person name="Allen A.E."/>
            <person name="Amoutzias G."/>
            <person name="Anthouard V."/>
            <person name="Artiguenave F."/>
            <person name="Aury J.M."/>
            <person name="Badger J.H."/>
            <person name="Beszteri B."/>
            <person name="Billiau K."/>
            <person name="Bonnet E."/>
            <person name="Bothwell J.H."/>
            <person name="Bowler C."/>
            <person name="Boyen C."/>
            <person name="Brownlee C."/>
            <person name="Carrano C.J."/>
            <person name="Charrier B."/>
            <person name="Cho G.Y."/>
            <person name="Coelho S.M."/>
            <person name="Collen J."/>
            <person name="Corre E."/>
            <person name="Da Silva C."/>
            <person name="Delage L."/>
            <person name="Delaroque N."/>
            <person name="Dittami S.M."/>
            <person name="Doulbeau S."/>
            <person name="Elias M."/>
            <person name="Farnham G."/>
            <person name="Gachon C.M."/>
            <person name="Gschloessl B."/>
            <person name="Heesch S."/>
            <person name="Jabbari K."/>
            <person name="Jubin C."/>
            <person name="Kawai H."/>
            <person name="Kimura K."/>
            <person name="Kloareg B."/>
            <person name="Kupper F.C."/>
            <person name="Lang D."/>
            <person name="Le Bail A."/>
            <person name="Leblanc C."/>
            <person name="Lerouge P."/>
            <person name="Lohr M."/>
            <person name="Lopez P.J."/>
            <person name="Martens C."/>
            <person name="Maumus F."/>
            <person name="Michel G."/>
            <person name="Miranda-Saavedra D."/>
            <person name="Morales J."/>
            <person name="Moreau H."/>
            <person name="Motomura T."/>
            <person name="Nagasato C."/>
            <person name="Napoli C.A."/>
            <person name="Nelson D.R."/>
            <person name="Nyvall-Collen P."/>
            <person name="Peters A.F."/>
            <person name="Pommier C."/>
            <person name="Potin P."/>
            <person name="Poulain J."/>
            <person name="Quesneville H."/>
            <person name="Read B."/>
            <person name="Rensing S.A."/>
            <person name="Ritter A."/>
            <person name="Rousvoal S."/>
            <person name="Samanta M."/>
            <person name="Samson G."/>
            <person name="Schroeder D.C."/>
            <person name="Segurens B."/>
            <person name="Strittmatter M."/>
            <person name="Tonon T."/>
            <person name="Tregear J.W."/>
            <person name="Valentin K."/>
            <person name="von Dassow P."/>
            <person name="Yamagishi T."/>
            <person name="Van de Peer Y."/>
            <person name="Wincker P."/>
        </authorList>
    </citation>
    <scope>NUCLEOTIDE SEQUENCE [LARGE SCALE GENOMIC DNA]</scope>
    <source>
        <strain evidence="8">Ec32 / CCAP1310/4</strain>
    </source>
</reference>
<feature type="domain" description="Ubiquitin-like protease family profile" evidence="6">
    <location>
        <begin position="2"/>
        <end position="71"/>
    </location>
</feature>
<dbReference type="Gene3D" id="3.30.310.130">
    <property type="entry name" value="Ubiquitin-related"/>
    <property type="match status" value="1"/>
</dbReference>
<dbReference type="GO" id="GO:0008234">
    <property type="term" value="F:cysteine-type peptidase activity"/>
    <property type="evidence" value="ECO:0007669"/>
    <property type="project" value="UniProtKB-KW"/>
</dbReference>
<proteinExistence type="inferred from homology"/>
<comment type="similarity">
    <text evidence="1">Belongs to the peptidase C48 family.</text>
</comment>
<evidence type="ECO:0000313" key="7">
    <source>
        <dbReference type="EMBL" id="CBJ31398.1"/>
    </source>
</evidence>
<organism evidence="7 8">
    <name type="scientific">Ectocarpus siliculosus</name>
    <name type="common">Brown alga</name>
    <name type="synonym">Conferva siliculosa</name>
    <dbReference type="NCBI Taxonomy" id="2880"/>
    <lineage>
        <taxon>Eukaryota</taxon>
        <taxon>Sar</taxon>
        <taxon>Stramenopiles</taxon>
        <taxon>Ochrophyta</taxon>
        <taxon>PX clade</taxon>
        <taxon>Phaeophyceae</taxon>
        <taxon>Ectocarpales</taxon>
        <taxon>Ectocarpaceae</taxon>
        <taxon>Ectocarpus</taxon>
    </lineage>
</organism>
<evidence type="ECO:0000256" key="1">
    <source>
        <dbReference type="ARBA" id="ARBA00005234"/>
    </source>
</evidence>
<dbReference type="PANTHER" id="PTHR46915:SF2">
    <property type="entry name" value="UBIQUITIN-LIKE PROTEASE 4"/>
    <property type="match status" value="1"/>
</dbReference>
<dbReference type="EMBL" id="FN649755">
    <property type="protein sequence ID" value="CBJ31398.1"/>
    <property type="molecule type" value="Genomic_DNA"/>
</dbReference>
<sequence>MLFFDSLGTHHPAKIQENIIAYLQEAWSSNDRGEATVDKDLLPLVITESPQQGNGCDCGILVLRNAKDILQEWPIATQAEVDDGMQKHFTPELFSPSDISNERRMLRQLLQTYKDRYERELRLREISERRAGVLSDDSASSPSDVEVEKDHRTMSSG</sequence>
<dbReference type="AlphaFoldDB" id="D7FTK7"/>
<name>D7FTK7_ECTSI</name>
<dbReference type="Pfam" id="PF02902">
    <property type="entry name" value="Peptidase_C48"/>
    <property type="match status" value="1"/>
</dbReference>
<dbReference type="InParanoid" id="D7FTK7"/>
<dbReference type="InterPro" id="IPR003653">
    <property type="entry name" value="Peptidase_C48_C"/>
</dbReference>
<dbReference type="OrthoDB" id="442460at2759"/>
<dbReference type="Proteomes" id="UP000002630">
    <property type="component" value="Linkage Group LG30"/>
</dbReference>
<accession>D7FTK7</accession>
<evidence type="ECO:0000256" key="3">
    <source>
        <dbReference type="ARBA" id="ARBA00022801"/>
    </source>
</evidence>
<evidence type="ECO:0000313" key="8">
    <source>
        <dbReference type="Proteomes" id="UP000002630"/>
    </source>
</evidence>
<gene>
    <name evidence="7" type="ORF">Esi_0251_0021</name>
</gene>
<dbReference type="SUPFAM" id="SSF54001">
    <property type="entry name" value="Cysteine proteinases"/>
    <property type="match status" value="1"/>
</dbReference>
<protein>
    <recommendedName>
        <fullName evidence="6">Ubiquitin-like protease family profile domain-containing protein</fullName>
    </recommendedName>
</protein>
<dbReference type="GO" id="GO:0016926">
    <property type="term" value="P:protein desumoylation"/>
    <property type="evidence" value="ECO:0007669"/>
    <property type="project" value="UniProtKB-ARBA"/>
</dbReference>
<dbReference type="Gene3D" id="1.10.418.20">
    <property type="match status" value="1"/>
</dbReference>
<feature type="compositionally biased region" description="Basic and acidic residues" evidence="5">
    <location>
        <begin position="146"/>
        <end position="157"/>
    </location>
</feature>
<keyword evidence="4" id="KW-0788">Thiol protease</keyword>
<dbReference type="EMBL" id="FN648433">
    <property type="protein sequence ID" value="CBJ31398.1"/>
    <property type="molecule type" value="Genomic_DNA"/>
</dbReference>
<feature type="region of interest" description="Disordered" evidence="5">
    <location>
        <begin position="131"/>
        <end position="157"/>
    </location>
</feature>
<evidence type="ECO:0000256" key="4">
    <source>
        <dbReference type="ARBA" id="ARBA00022807"/>
    </source>
</evidence>
<evidence type="ECO:0000259" key="6">
    <source>
        <dbReference type="Pfam" id="PF02902"/>
    </source>
</evidence>